<dbReference type="Gene3D" id="3.30.470.20">
    <property type="entry name" value="ATP-grasp fold, B domain"/>
    <property type="match status" value="1"/>
</dbReference>
<comment type="function">
    <text evidence="14">Cell wall formation.</text>
</comment>
<dbReference type="GO" id="GO:0005524">
    <property type="term" value="F:ATP binding"/>
    <property type="evidence" value="ECO:0007669"/>
    <property type="project" value="UniProtKB-UniRule"/>
</dbReference>
<dbReference type="InterPro" id="IPR011095">
    <property type="entry name" value="Dala_Dala_lig_C"/>
</dbReference>
<keyword evidence="10 14" id="KW-0133">Cell shape</keyword>
<evidence type="ECO:0000256" key="9">
    <source>
        <dbReference type="ARBA" id="ARBA00022840"/>
    </source>
</evidence>
<evidence type="ECO:0000256" key="12">
    <source>
        <dbReference type="ARBA" id="ARBA00023316"/>
    </source>
</evidence>
<dbReference type="InterPro" id="IPR011127">
    <property type="entry name" value="Dala_Dala_lig_N"/>
</dbReference>
<evidence type="ECO:0000256" key="2">
    <source>
        <dbReference type="ARBA" id="ARBA00001946"/>
    </source>
</evidence>
<evidence type="ECO:0000256" key="7">
    <source>
        <dbReference type="ARBA" id="ARBA00022598"/>
    </source>
</evidence>
<dbReference type="InterPro" id="IPR005905">
    <property type="entry name" value="D_ala_D_ala"/>
</dbReference>
<comment type="cofactor">
    <cofactor evidence="2">
        <name>Mg(2+)</name>
        <dbReference type="ChEBI" id="CHEBI:18420"/>
    </cofactor>
</comment>
<keyword evidence="12 14" id="KW-0961">Cell wall biogenesis/degradation</keyword>
<dbReference type="PROSITE" id="PS00844">
    <property type="entry name" value="DALA_DALA_LIGASE_2"/>
    <property type="match status" value="1"/>
</dbReference>
<comment type="catalytic activity">
    <reaction evidence="13 14">
        <text>2 D-alanine + ATP = D-alanyl-D-alanine + ADP + phosphate + H(+)</text>
        <dbReference type="Rhea" id="RHEA:11224"/>
        <dbReference type="ChEBI" id="CHEBI:15378"/>
        <dbReference type="ChEBI" id="CHEBI:30616"/>
        <dbReference type="ChEBI" id="CHEBI:43474"/>
        <dbReference type="ChEBI" id="CHEBI:57416"/>
        <dbReference type="ChEBI" id="CHEBI:57822"/>
        <dbReference type="ChEBI" id="CHEBI:456216"/>
        <dbReference type="EC" id="6.3.2.4"/>
    </reaction>
</comment>
<dbReference type="GO" id="GO:0046872">
    <property type="term" value="F:metal ion binding"/>
    <property type="evidence" value="ECO:0007669"/>
    <property type="project" value="InterPro"/>
</dbReference>
<comment type="pathway">
    <text evidence="14">Cell wall biogenesis; peptidoglycan biosynthesis.</text>
</comment>
<dbReference type="Gene3D" id="3.30.1490.20">
    <property type="entry name" value="ATP-grasp fold, A domain"/>
    <property type="match status" value="1"/>
</dbReference>
<dbReference type="Pfam" id="PF01820">
    <property type="entry name" value="Dala_Dala_lig_N"/>
    <property type="match status" value="1"/>
</dbReference>
<accession>A0A6S6U7E4</accession>
<gene>
    <name evidence="14" type="primary">ddl</name>
    <name evidence="17" type="ORF">HELGO_WM6183</name>
</gene>
<evidence type="ECO:0000256" key="11">
    <source>
        <dbReference type="ARBA" id="ARBA00022984"/>
    </source>
</evidence>
<evidence type="ECO:0000256" key="8">
    <source>
        <dbReference type="ARBA" id="ARBA00022741"/>
    </source>
</evidence>
<comment type="cofactor">
    <cofactor evidence="1">
        <name>Mn(2+)</name>
        <dbReference type="ChEBI" id="CHEBI:29035"/>
    </cofactor>
</comment>
<dbReference type="InterPro" id="IPR013815">
    <property type="entry name" value="ATP_grasp_subdomain_1"/>
</dbReference>
<proteinExistence type="inferred from homology"/>
<evidence type="ECO:0000256" key="6">
    <source>
        <dbReference type="ARBA" id="ARBA00022490"/>
    </source>
</evidence>
<name>A0A6S6U7E4_9BACT</name>
<dbReference type="Gene3D" id="3.40.50.20">
    <property type="match status" value="1"/>
</dbReference>
<feature type="domain" description="ATP-grasp" evidence="16">
    <location>
        <begin position="134"/>
        <end position="328"/>
    </location>
</feature>
<keyword evidence="8 15" id="KW-0547">Nucleotide-binding</keyword>
<dbReference type="EMBL" id="CACVAU010000072">
    <property type="protein sequence ID" value="CAA6824058.1"/>
    <property type="molecule type" value="Genomic_DNA"/>
</dbReference>
<evidence type="ECO:0000256" key="5">
    <source>
        <dbReference type="ARBA" id="ARBA00012216"/>
    </source>
</evidence>
<comment type="similarity">
    <text evidence="4 14">Belongs to the D-alanine--D-alanine ligase family.</text>
</comment>
<keyword evidence="6 14" id="KW-0963">Cytoplasm</keyword>
<evidence type="ECO:0000256" key="4">
    <source>
        <dbReference type="ARBA" id="ARBA00010871"/>
    </source>
</evidence>
<dbReference type="InterPro" id="IPR016185">
    <property type="entry name" value="PreATP-grasp_dom_sf"/>
</dbReference>
<dbReference type="GO" id="GO:0071555">
    <property type="term" value="P:cell wall organization"/>
    <property type="evidence" value="ECO:0007669"/>
    <property type="project" value="UniProtKB-KW"/>
</dbReference>
<dbReference type="GO" id="GO:0008360">
    <property type="term" value="P:regulation of cell shape"/>
    <property type="evidence" value="ECO:0007669"/>
    <property type="project" value="UniProtKB-KW"/>
</dbReference>
<dbReference type="AlphaFoldDB" id="A0A6S6U7E4"/>
<evidence type="ECO:0000256" key="13">
    <source>
        <dbReference type="ARBA" id="ARBA00047614"/>
    </source>
</evidence>
<evidence type="ECO:0000256" key="3">
    <source>
        <dbReference type="ARBA" id="ARBA00004496"/>
    </source>
</evidence>
<dbReference type="GO" id="GO:0005737">
    <property type="term" value="C:cytoplasm"/>
    <property type="evidence" value="ECO:0007669"/>
    <property type="project" value="UniProtKB-SubCell"/>
</dbReference>
<dbReference type="PANTHER" id="PTHR23132">
    <property type="entry name" value="D-ALANINE--D-ALANINE LIGASE"/>
    <property type="match status" value="1"/>
</dbReference>
<dbReference type="NCBIfam" id="NF002527">
    <property type="entry name" value="PRK01966.1-3"/>
    <property type="match status" value="1"/>
</dbReference>
<dbReference type="GO" id="GO:0008716">
    <property type="term" value="F:D-alanine-D-alanine ligase activity"/>
    <property type="evidence" value="ECO:0007669"/>
    <property type="project" value="UniProtKB-UniRule"/>
</dbReference>
<dbReference type="GO" id="GO:0009252">
    <property type="term" value="P:peptidoglycan biosynthetic process"/>
    <property type="evidence" value="ECO:0007669"/>
    <property type="project" value="UniProtKB-UniRule"/>
</dbReference>
<dbReference type="PROSITE" id="PS00843">
    <property type="entry name" value="DALA_DALA_LIGASE_1"/>
    <property type="match status" value="1"/>
</dbReference>
<sequence>MNISILFGGSSYEHEISIVSAITLKKVLKNTTLSFIFVDANREFYLIDSENMKSNYFANANYKKAKKLILKKGAFCTVRMMGLKEQNLGTVLNLIHGRDGEDGKISSLLEFNDIKYISPRVDASVLSYNKLYTKLYAESLGVKVVPYSVLSNDDSRDVELEYPVIIKPVRLGSSIGVSIVKSADALDYALDVAFEFDNQVLIEPFIEGVLEYNQAGCKTSDFELSIVEEPNKEEFLDFEKKYLDFSRDGKVGDADISSELKTDIQEAFKKVYASIFEGSIIRCDFFVVDGEVLLNEINPIPGSMGNYLFEDFEGMVGRLVDNLPKEHSIKIDYSYINSIQSAKGGKTQ</sequence>
<dbReference type="PROSITE" id="PS50975">
    <property type="entry name" value="ATP_GRASP"/>
    <property type="match status" value="1"/>
</dbReference>
<keyword evidence="9 15" id="KW-0067">ATP-binding</keyword>
<organism evidence="17">
    <name type="scientific">uncultured Sulfurovum sp</name>
    <dbReference type="NCBI Taxonomy" id="269237"/>
    <lineage>
        <taxon>Bacteria</taxon>
        <taxon>Pseudomonadati</taxon>
        <taxon>Campylobacterota</taxon>
        <taxon>Epsilonproteobacteria</taxon>
        <taxon>Campylobacterales</taxon>
        <taxon>Sulfurovaceae</taxon>
        <taxon>Sulfurovum</taxon>
        <taxon>environmental samples</taxon>
    </lineage>
</organism>
<reference evidence="17" key="1">
    <citation type="submission" date="2020-01" db="EMBL/GenBank/DDBJ databases">
        <authorList>
            <person name="Meier V. D."/>
            <person name="Meier V D."/>
        </authorList>
    </citation>
    <scope>NUCLEOTIDE SEQUENCE</scope>
    <source>
        <strain evidence="17">HLG_WM_MAG_05</strain>
    </source>
</reference>
<evidence type="ECO:0000256" key="1">
    <source>
        <dbReference type="ARBA" id="ARBA00001936"/>
    </source>
</evidence>
<dbReference type="SUPFAM" id="SSF56059">
    <property type="entry name" value="Glutathione synthetase ATP-binding domain-like"/>
    <property type="match status" value="1"/>
</dbReference>
<evidence type="ECO:0000256" key="10">
    <source>
        <dbReference type="ARBA" id="ARBA00022960"/>
    </source>
</evidence>
<keyword evidence="7 14" id="KW-0436">Ligase</keyword>
<evidence type="ECO:0000256" key="15">
    <source>
        <dbReference type="PROSITE-ProRule" id="PRU00409"/>
    </source>
</evidence>
<dbReference type="PANTHER" id="PTHR23132:SF23">
    <property type="entry name" value="D-ALANINE--D-ALANINE LIGASE B"/>
    <property type="match status" value="1"/>
</dbReference>
<dbReference type="UniPathway" id="UPA00219"/>
<comment type="subcellular location">
    <subcellularLocation>
        <location evidence="3 14">Cytoplasm</location>
    </subcellularLocation>
</comment>
<dbReference type="HAMAP" id="MF_00047">
    <property type="entry name" value="Dala_Dala_lig"/>
    <property type="match status" value="1"/>
</dbReference>
<protein>
    <recommendedName>
        <fullName evidence="5 14">D-alanine--D-alanine ligase</fullName>
        <ecNumber evidence="5 14">6.3.2.4</ecNumber>
    </recommendedName>
    <alternativeName>
        <fullName evidence="14">D-Ala-D-Ala ligase</fullName>
    </alternativeName>
    <alternativeName>
        <fullName evidence="14">D-alanylalanine synthetase</fullName>
    </alternativeName>
</protein>
<dbReference type="SUPFAM" id="SSF52440">
    <property type="entry name" value="PreATP-grasp domain"/>
    <property type="match status" value="1"/>
</dbReference>
<evidence type="ECO:0000259" key="16">
    <source>
        <dbReference type="PROSITE" id="PS50975"/>
    </source>
</evidence>
<dbReference type="NCBIfam" id="TIGR01205">
    <property type="entry name" value="D_ala_D_alaTIGR"/>
    <property type="match status" value="1"/>
</dbReference>
<evidence type="ECO:0000256" key="14">
    <source>
        <dbReference type="HAMAP-Rule" id="MF_00047"/>
    </source>
</evidence>
<dbReference type="InterPro" id="IPR011761">
    <property type="entry name" value="ATP-grasp"/>
</dbReference>
<evidence type="ECO:0000313" key="17">
    <source>
        <dbReference type="EMBL" id="CAA6824058.1"/>
    </source>
</evidence>
<dbReference type="EC" id="6.3.2.4" evidence="5 14"/>
<dbReference type="Pfam" id="PF07478">
    <property type="entry name" value="Dala_Dala_lig_C"/>
    <property type="match status" value="1"/>
</dbReference>
<dbReference type="InterPro" id="IPR000291">
    <property type="entry name" value="D-Ala_lig_Van_CS"/>
</dbReference>
<keyword evidence="11 14" id="KW-0573">Peptidoglycan synthesis</keyword>